<organism evidence="3 4">
    <name type="scientific">Brachybacterium saurashtrense</name>
    <dbReference type="NCBI Taxonomy" id="556288"/>
    <lineage>
        <taxon>Bacteria</taxon>
        <taxon>Bacillati</taxon>
        <taxon>Actinomycetota</taxon>
        <taxon>Actinomycetes</taxon>
        <taxon>Micrococcales</taxon>
        <taxon>Dermabacteraceae</taxon>
        <taxon>Brachybacterium</taxon>
    </lineage>
</organism>
<gene>
    <name evidence="3" type="ORF">DWV08_16665</name>
</gene>
<sequence length="133" mass="13703">MGGGGDVRRAARPRAAPGARAAGPGDRRGRRRGAGTSTPSWPGTPAGTSGPAASARLYTFCATLQEIGDLFGVTRERIRQILGKDTPWSSTDLHAAAKALAAARRAEHTAAVARWSHAHPAAPLEDGPGSWAC</sequence>
<dbReference type="Gene3D" id="1.10.10.10">
    <property type="entry name" value="Winged helix-like DNA-binding domain superfamily/Winged helix DNA-binding domain"/>
    <property type="match status" value="1"/>
</dbReference>
<keyword evidence="4" id="KW-1185">Reference proteome</keyword>
<dbReference type="InterPro" id="IPR007630">
    <property type="entry name" value="RNA_pol_sigma70_r4"/>
</dbReference>
<proteinExistence type="predicted"/>
<dbReference type="InterPro" id="IPR036388">
    <property type="entry name" value="WH-like_DNA-bd_sf"/>
</dbReference>
<accession>A0ABM6XDT3</accession>
<evidence type="ECO:0000313" key="4">
    <source>
        <dbReference type="Proteomes" id="UP000254236"/>
    </source>
</evidence>
<dbReference type="Proteomes" id="UP000254236">
    <property type="component" value="Chromosome"/>
</dbReference>
<dbReference type="RefSeq" id="WP_115414826.1">
    <property type="nucleotide sequence ID" value="NZ_CP031356.1"/>
</dbReference>
<feature type="region of interest" description="Disordered" evidence="1">
    <location>
        <begin position="1"/>
        <end position="52"/>
    </location>
</feature>
<feature type="domain" description="RNA polymerase sigma-70 region 4" evidence="2">
    <location>
        <begin position="63"/>
        <end position="82"/>
    </location>
</feature>
<evidence type="ECO:0000256" key="1">
    <source>
        <dbReference type="SAM" id="MobiDB-lite"/>
    </source>
</evidence>
<dbReference type="Pfam" id="PF04545">
    <property type="entry name" value="Sigma70_r4"/>
    <property type="match status" value="1"/>
</dbReference>
<dbReference type="EMBL" id="CP031356">
    <property type="protein sequence ID" value="AXK47083.1"/>
    <property type="molecule type" value="Genomic_DNA"/>
</dbReference>
<name>A0ABM6XDT3_9MICO</name>
<evidence type="ECO:0000259" key="2">
    <source>
        <dbReference type="Pfam" id="PF04545"/>
    </source>
</evidence>
<feature type="compositionally biased region" description="Low complexity" evidence="1">
    <location>
        <begin position="13"/>
        <end position="24"/>
    </location>
</feature>
<evidence type="ECO:0000313" key="3">
    <source>
        <dbReference type="EMBL" id="AXK47083.1"/>
    </source>
</evidence>
<protein>
    <recommendedName>
        <fullName evidence="2">RNA polymerase sigma-70 region 4 domain-containing protein</fullName>
    </recommendedName>
</protein>
<reference evidence="3 4" key="1">
    <citation type="submission" date="2018-07" db="EMBL/GenBank/DDBJ databases">
        <title>Brachybacterium saurashtrense DSM 23186 genome sequence.</title>
        <authorList>
            <person name="Guo L."/>
        </authorList>
    </citation>
    <scope>NUCLEOTIDE SEQUENCE [LARGE SCALE GENOMIC DNA]</scope>
    <source>
        <strain evidence="3 4">DSM 23186</strain>
    </source>
</reference>